<protein>
    <recommendedName>
        <fullName evidence="9">BZIP domain-containing protein</fullName>
    </recommendedName>
</protein>
<feature type="region of interest" description="Disordered" evidence="8">
    <location>
        <begin position="62"/>
        <end position="163"/>
    </location>
</feature>
<dbReference type="Gene3D" id="1.20.5.170">
    <property type="match status" value="1"/>
</dbReference>
<feature type="compositionally biased region" description="Polar residues" evidence="8">
    <location>
        <begin position="68"/>
        <end position="78"/>
    </location>
</feature>
<name>A0AA36FXF0_9BILA</name>
<dbReference type="SUPFAM" id="SSF57959">
    <property type="entry name" value="Leucine zipper domain"/>
    <property type="match status" value="1"/>
</dbReference>
<evidence type="ECO:0000313" key="10">
    <source>
        <dbReference type="EMBL" id="CAJ0565751.1"/>
    </source>
</evidence>
<dbReference type="PANTHER" id="PTHR13044">
    <property type="entry name" value="ACTIVATING TRANSCRIPTION FACTOR ATF 4/5"/>
    <property type="match status" value="1"/>
</dbReference>
<evidence type="ECO:0000259" key="9">
    <source>
        <dbReference type="PROSITE" id="PS50217"/>
    </source>
</evidence>
<evidence type="ECO:0000256" key="8">
    <source>
        <dbReference type="SAM" id="MobiDB-lite"/>
    </source>
</evidence>
<evidence type="ECO:0000256" key="4">
    <source>
        <dbReference type="ARBA" id="ARBA00023125"/>
    </source>
</evidence>
<keyword evidence="7" id="KW-0175">Coiled coil</keyword>
<sequence>MEARLLALAQENERLRAQLERGASAANLSIFDLPHAGALAPGGCAQMFDQAALQKLQVGRIHRPSPTVPQSSTESRSGLASPPREQNHNNQPPPIAPHPRSPCPAGSSSMSSVSLSISGSSKSDSESHSSASLSPMESSGQQPEGSRKQQYMERRRRNNEAAKRCRANRRAVFEYRSHRVEVLEAENHDLKKEIDDLKREIERCRNLITQRDQL</sequence>
<keyword evidence="5" id="KW-0804">Transcription</keyword>
<feature type="compositionally biased region" description="Low complexity" evidence="8">
    <location>
        <begin position="107"/>
        <end position="139"/>
    </location>
</feature>
<dbReference type="InterPro" id="IPR004827">
    <property type="entry name" value="bZIP"/>
</dbReference>
<dbReference type="CDD" id="cd14695">
    <property type="entry name" value="bZIP_HLF"/>
    <property type="match status" value="1"/>
</dbReference>
<dbReference type="GO" id="GO:0000977">
    <property type="term" value="F:RNA polymerase II transcription regulatory region sequence-specific DNA binding"/>
    <property type="evidence" value="ECO:0007669"/>
    <property type="project" value="TreeGrafter"/>
</dbReference>
<dbReference type="SMART" id="SM00338">
    <property type="entry name" value="BRLZ"/>
    <property type="match status" value="1"/>
</dbReference>
<organism evidence="10 11">
    <name type="scientific">Mesorhabditis spiculigera</name>
    <dbReference type="NCBI Taxonomy" id="96644"/>
    <lineage>
        <taxon>Eukaryota</taxon>
        <taxon>Metazoa</taxon>
        <taxon>Ecdysozoa</taxon>
        <taxon>Nematoda</taxon>
        <taxon>Chromadorea</taxon>
        <taxon>Rhabditida</taxon>
        <taxon>Rhabditina</taxon>
        <taxon>Rhabditomorpha</taxon>
        <taxon>Rhabditoidea</taxon>
        <taxon>Rhabditidae</taxon>
        <taxon>Mesorhabditinae</taxon>
        <taxon>Mesorhabditis</taxon>
    </lineage>
</organism>
<proteinExistence type="inferred from homology"/>
<evidence type="ECO:0000256" key="6">
    <source>
        <dbReference type="ARBA" id="ARBA00023242"/>
    </source>
</evidence>
<reference evidence="10" key="1">
    <citation type="submission" date="2023-06" db="EMBL/GenBank/DDBJ databases">
        <authorList>
            <person name="Delattre M."/>
        </authorList>
    </citation>
    <scope>NUCLEOTIDE SEQUENCE</scope>
    <source>
        <strain evidence="10">AF72</strain>
    </source>
</reference>
<dbReference type="AlphaFoldDB" id="A0AA36FXF0"/>
<evidence type="ECO:0000256" key="7">
    <source>
        <dbReference type="SAM" id="Coils"/>
    </source>
</evidence>
<feature type="domain" description="BZIP" evidence="9">
    <location>
        <begin position="148"/>
        <end position="211"/>
    </location>
</feature>
<feature type="non-terminal residue" evidence="10">
    <location>
        <position position="214"/>
    </location>
</feature>
<gene>
    <name evidence="10" type="ORF">MSPICULIGERA_LOCUS4381</name>
</gene>
<dbReference type="GO" id="GO:0005634">
    <property type="term" value="C:nucleus"/>
    <property type="evidence" value="ECO:0007669"/>
    <property type="project" value="UniProtKB-SubCell"/>
</dbReference>
<evidence type="ECO:0000256" key="1">
    <source>
        <dbReference type="ARBA" id="ARBA00004123"/>
    </source>
</evidence>
<evidence type="ECO:0000313" key="11">
    <source>
        <dbReference type="Proteomes" id="UP001177023"/>
    </source>
</evidence>
<feature type="compositionally biased region" description="Pro residues" evidence="8">
    <location>
        <begin position="91"/>
        <end position="102"/>
    </location>
</feature>
<comment type="similarity">
    <text evidence="2">Belongs to the bZIP family.</text>
</comment>
<dbReference type="Proteomes" id="UP001177023">
    <property type="component" value="Unassembled WGS sequence"/>
</dbReference>
<dbReference type="EMBL" id="CATQJA010001100">
    <property type="protein sequence ID" value="CAJ0565751.1"/>
    <property type="molecule type" value="Genomic_DNA"/>
</dbReference>
<comment type="subcellular location">
    <subcellularLocation>
        <location evidence="1">Nucleus</location>
    </subcellularLocation>
</comment>
<keyword evidence="11" id="KW-1185">Reference proteome</keyword>
<dbReference type="PANTHER" id="PTHR13044:SF14">
    <property type="entry name" value="CRYPTOCEPHAL, ISOFORM A"/>
    <property type="match status" value="1"/>
</dbReference>
<evidence type="ECO:0000256" key="3">
    <source>
        <dbReference type="ARBA" id="ARBA00023015"/>
    </source>
</evidence>
<comment type="caution">
    <text evidence="10">The sequence shown here is derived from an EMBL/GenBank/DDBJ whole genome shotgun (WGS) entry which is preliminary data.</text>
</comment>
<dbReference type="PROSITE" id="PS50217">
    <property type="entry name" value="BZIP"/>
    <property type="match status" value="1"/>
</dbReference>
<accession>A0AA36FXF0</accession>
<dbReference type="InterPro" id="IPR046347">
    <property type="entry name" value="bZIP_sf"/>
</dbReference>
<keyword evidence="6" id="KW-0539">Nucleus</keyword>
<evidence type="ECO:0000256" key="2">
    <source>
        <dbReference type="ARBA" id="ARBA00007163"/>
    </source>
</evidence>
<feature type="coiled-coil region" evidence="7">
    <location>
        <begin position="180"/>
        <end position="207"/>
    </location>
</feature>
<dbReference type="GO" id="GO:0001228">
    <property type="term" value="F:DNA-binding transcription activator activity, RNA polymerase II-specific"/>
    <property type="evidence" value="ECO:0007669"/>
    <property type="project" value="TreeGrafter"/>
</dbReference>
<keyword evidence="4" id="KW-0238">DNA-binding</keyword>
<feature type="compositionally biased region" description="Basic and acidic residues" evidence="8">
    <location>
        <begin position="145"/>
        <end position="163"/>
    </location>
</feature>
<dbReference type="Pfam" id="PF07716">
    <property type="entry name" value="bZIP_2"/>
    <property type="match status" value="1"/>
</dbReference>
<evidence type="ECO:0000256" key="5">
    <source>
        <dbReference type="ARBA" id="ARBA00023163"/>
    </source>
</evidence>
<keyword evidence="3" id="KW-0805">Transcription regulation</keyword>